<dbReference type="SUPFAM" id="SSF53448">
    <property type="entry name" value="Nucleotide-diphospho-sugar transferases"/>
    <property type="match status" value="1"/>
</dbReference>
<feature type="transmembrane region" description="Helical" evidence="1">
    <location>
        <begin position="590"/>
        <end position="616"/>
    </location>
</feature>
<feature type="transmembrane region" description="Helical" evidence="1">
    <location>
        <begin position="636"/>
        <end position="657"/>
    </location>
</feature>
<dbReference type="InterPro" id="IPR001173">
    <property type="entry name" value="Glyco_trans_2-like"/>
</dbReference>
<dbReference type="RefSeq" id="WP_146915375.1">
    <property type="nucleotide sequence ID" value="NZ_CP042430.1"/>
</dbReference>
<feature type="domain" description="Type II secretion system protein GspE N-terminal" evidence="2">
    <location>
        <begin position="12"/>
        <end position="92"/>
    </location>
</feature>
<evidence type="ECO:0000313" key="4">
    <source>
        <dbReference type="EMBL" id="QEC46312.1"/>
    </source>
</evidence>
<sequence length="702" mass="71409">MDEAVRIAFEAGLPYTALRDFRPDERLWGRIAPEWAVRERVVPLLVVGDRLQLAATRPDPDLSALHGDWAGVDVVIAPAGEIDAALAQVAAAPTREDRAPVTDPGDPHRLGDLLVAHGATTDDAVAQALGEQERTGGLIGDVLLSRGAVGEDRLRSVLAEQLGLPVIDLGGYEADPAAVALVPELLQRRLRCVPIAVDDAAVFLAVADPLDDDALTALRTALGGLQPRCFLAGRHDVDELLQDLHQETWTAAALGTLRDRFPGETCATPVRPALVLAGILVLAAAIAGLAVAPATAGLVLVALTAAACAAPALLALPLAVAAAGPRRAPVRAAGGDELPLTTLLMPLGRGAGASVRAAGTLAALDHPQARLEVLLLCPAHDVAGLRAARELTRRAPHRLVAVPSPAAASRAAMLDYGLLLARGEQIAVLDPGDVPAPGLLRTADAALRAAGRRTAVAQAALAPPPGGGAVAAWLAAEAAAWHDLLSPGLARLGLPVPLATVGLVARRAALEEIGGWDPASAAAGTDLGLRLHKSGLRATTIDAAVGVSGVTGARGWLSVHAVWWRGTLQAFKVQLRHPWRTVRRLGPGGTLAAVVLGLATIAAPLVWLPVLVLTVLGALQGLQVVDGLLPVTLARIAGGEVVVVCLVTMVLGVAGGLRRRSGAAARAALLAPVALTAGAIAAWVGIAGVVAGLGRGAAAEAG</sequence>
<dbReference type="Pfam" id="PF13632">
    <property type="entry name" value="Glyco_trans_2_3"/>
    <property type="match status" value="1"/>
</dbReference>
<evidence type="ECO:0000259" key="3">
    <source>
        <dbReference type="Pfam" id="PF13632"/>
    </source>
</evidence>
<dbReference type="AlphaFoldDB" id="A0A5B8U015"/>
<evidence type="ECO:0000313" key="5">
    <source>
        <dbReference type="Proteomes" id="UP000321805"/>
    </source>
</evidence>
<feature type="transmembrane region" description="Helical" evidence="1">
    <location>
        <begin position="298"/>
        <end position="321"/>
    </location>
</feature>
<reference evidence="4 5" key="1">
    <citation type="journal article" date="2018" name="J. Microbiol.">
        <title>Baekduia soli gen. nov., sp. nov., a novel bacterium isolated from the soil of Baekdu Mountain and proposal of a novel family name, Baekduiaceae fam. nov.</title>
        <authorList>
            <person name="An D.S."/>
            <person name="Siddiqi M.Z."/>
            <person name="Kim K.H."/>
            <person name="Yu H.S."/>
            <person name="Im W.T."/>
        </authorList>
    </citation>
    <scope>NUCLEOTIDE SEQUENCE [LARGE SCALE GENOMIC DNA]</scope>
    <source>
        <strain evidence="4 5">BR7-21</strain>
    </source>
</reference>
<feature type="domain" description="Type II secretion system protein GspE N-terminal" evidence="2">
    <location>
        <begin position="162"/>
        <end position="245"/>
    </location>
</feature>
<keyword evidence="5" id="KW-1185">Reference proteome</keyword>
<keyword evidence="1" id="KW-0472">Membrane</keyword>
<keyword evidence="1" id="KW-1133">Transmembrane helix</keyword>
<keyword evidence="4" id="KW-0808">Transferase</keyword>
<feature type="transmembrane region" description="Helical" evidence="1">
    <location>
        <begin position="669"/>
        <end position="693"/>
    </location>
</feature>
<dbReference type="GO" id="GO:0016740">
    <property type="term" value="F:transferase activity"/>
    <property type="evidence" value="ECO:0007669"/>
    <property type="project" value="UniProtKB-KW"/>
</dbReference>
<dbReference type="Proteomes" id="UP000321805">
    <property type="component" value="Chromosome"/>
</dbReference>
<feature type="domain" description="Glycosyltransferase 2-like" evidence="3">
    <location>
        <begin position="426"/>
        <end position="617"/>
    </location>
</feature>
<dbReference type="Gene3D" id="3.90.550.10">
    <property type="entry name" value="Spore Coat Polysaccharide Biosynthesis Protein SpsA, Chain A"/>
    <property type="match status" value="1"/>
</dbReference>
<dbReference type="OrthoDB" id="7431422at2"/>
<dbReference type="EMBL" id="CP042430">
    <property type="protein sequence ID" value="QEC46312.1"/>
    <property type="molecule type" value="Genomic_DNA"/>
</dbReference>
<dbReference type="Gene3D" id="3.30.300.160">
    <property type="entry name" value="Type II secretion system, protein E, N-terminal domain"/>
    <property type="match status" value="1"/>
</dbReference>
<accession>A0A5B8U015</accession>
<name>A0A5B8U015_9ACTN</name>
<gene>
    <name evidence="4" type="ORF">FSW04_01115</name>
</gene>
<feature type="transmembrane region" description="Helical" evidence="1">
    <location>
        <begin position="273"/>
        <end position="292"/>
    </location>
</feature>
<dbReference type="InterPro" id="IPR007831">
    <property type="entry name" value="T2SS_GspE_N"/>
</dbReference>
<evidence type="ECO:0000256" key="1">
    <source>
        <dbReference type="SAM" id="Phobius"/>
    </source>
</evidence>
<dbReference type="SUPFAM" id="SSF160246">
    <property type="entry name" value="EspE N-terminal domain-like"/>
    <property type="match status" value="2"/>
</dbReference>
<dbReference type="Pfam" id="PF05157">
    <property type="entry name" value="MshEN"/>
    <property type="match status" value="2"/>
</dbReference>
<dbReference type="KEGG" id="bsol:FSW04_01115"/>
<protein>
    <submittedName>
        <fullName evidence="4">Glycosyltransferase</fullName>
    </submittedName>
</protein>
<dbReference type="InterPro" id="IPR029044">
    <property type="entry name" value="Nucleotide-diphossugar_trans"/>
</dbReference>
<keyword evidence="1" id="KW-0812">Transmembrane</keyword>
<proteinExistence type="predicted"/>
<dbReference type="InterPro" id="IPR037257">
    <property type="entry name" value="T2SS_E_N_sf"/>
</dbReference>
<evidence type="ECO:0000259" key="2">
    <source>
        <dbReference type="Pfam" id="PF05157"/>
    </source>
</evidence>
<organism evidence="4 5">
    <name type="scientific">Baekduia soli</name>
    <dbReference type="NCBI Taxonomy" id="496014"/>
    <lineage>
        <taxon>Bacteria</taxon>
        <taxon>Bacillati</taxon>
        <taxon>Actinomycetota</taxon>
        <taxon>Thermoleophilia</taxon>
        <taxon>Solirubrobacterales</taxon>
        <taxon>Baekduiaceae</taxon>
        <taxon>Baekduia</taxon>
    </lineage>
</organism>